<keyword evidence="5" id="KW-1185">Reference proteome</keyword>
<dbReference type="EC" id="2.5.1.87" evidence="2"/>
<comment type="similarity">
    <text evidence="1">Belongs to the UPP synthase family.</text>
</comment>
<evidence type="ECO:0000313" key="6">
    <source>
        <dbReference type="RefSeq" id="XP_052132070.1"/>
    </source>
</evidence>
<dbReference type="AlphaFoldDB" id="A0A9C6XAJ1"/>
<dbReference type="GO" id="GO:0005783">
    <property type="term" value="C:endoplasmic reticulum"/>
    <property type="evidence" value="ECO:0007669"/>
    <property type="project" value="TreeGrafter"/>
</dbReference>
<evidence type="ECO:0000313" key="5">
    <source>
        <dbReference type="Proteomes" id="UP000504606"/>
    </source>
</evidence>
<dbReference type="PANTHER" id="PTHR10291">
    <property type="entry name" value="DEHYDRODOLICHYL DIPHOSPHATE SYNTHASE FAMILY MEMBER"/>
    <property type="match status" value="1"/>
</dbReference>
<gene>
    <name evidence="6" type="primary">LOC113204116</name>
</gene>
<dbReference type="InterPro" id="IPR036424">
    <property type="entry name" value="UPP_synth-like_sf"/>
</dbReference>
<evidence type="ECO:0000256" key="1">
    <source>
        <dbReference type="ARBA" id="ARBA00005432"/>
    </source>
</evidence>
<dbReference type="Gene3D" id="3.40.1180.10">
    <property type="entry name" value="Decaprenyl diphosphate synthase-like"/>
    <property type="match status" value="1"/>
</dbReference>
<keyword evidence="3" id="KW-0808">Transferase</keyword>
<dbReference type="OrthoDB" id="4173905at2759"/>
<sequence>MIFYKVLKKTVNGVAGGMLSPSDVTQDLLSKTLYTRHSSNPGLLIRTSGEVRLSDFLLWQMSCCCIFSTNVLWPDFSPWNFLQALLHYQHFQRNLKRVQILENRCAESYLNFNTESFVENLKKEA</sequence>
<dbReference type="Proteomes" id="UP000504606">
    <property type="component" value="Unplaced"/>
</dbReference>
<dbReference type="RefSeq" id="XP_052132070.1">
    <property type="nucleotide sequence ID" value="XM_052276110.1"/>
</dbReference>
<dbReference type="InterPro" id="IPR001441">
    <property type="entry name" value="UPP_synth-like"/>
</dbReference>
<dbReference type="GO" id="GO:0045547">
    <property type="term" value="F:ditrans,polycis-polyprenyl diphosphate synthase [(2E,6E)-farnesyl diphosphate specific] activity"/>
    <property type="evidence" value="ECO:0007669"/>
    <property type="project" value="UniProtKB-EC"/>
</dbReference>
<evidence type="ECO:0000256" key="2">
    <source>
        <dbReference type="ARBA" id="ARBA00012596"/>
    </source>
</evidence>
<dbReference type="GeneID" id="113204116"/>
<name>A0A9C6XAJ1_FRAOC</name>
<accession>A0A9C6XAJ1</accession>
<evidence type="ECO:0000256" key="3">
    <source>
        <dbReference type="ARBA" id="ARBA00022679"/>
    </source>
</evidence>
<dbReference type="SUPFAM" id="SSF64005">
    <property type="entry name" value="Undecaprenyl diphosphate synthase"/>
    <property type="match status" value="1"/>
</dbReference>
<comment type="catalytic activity">
    <reaction evidence="4">
        <text>n isopentenyl diphosphate + (2E,6E)-farnesyl diphosphate = a di-trans,poly-cis-polyprenyl diphosphate + n diphosphate</text>
        <dbReference type="Rhea" id="RHEA:53008"/>
        <dbReference type="Rhea" id="RHEA-COMP:19494"/>
        <dbReference type="ChEBI" id="CHEBI:33019"/>
        <dbReference type="ChEBI" id="CHEBI:128769"/>
        <dbReference type="ChEBI" id="CHEBI:136960"/>
        <dbReference type="ChEBI" id="CHEBI:175763"/>
        <dbReference type="EC" id="2.5.1.87"/>
    </reaction>
</comment>
<proteinExistence type="inferred from homology"/>
<organism evidence="5 6">
    <name type="scientific">Frankliniella occidentalis</name>
    <name type="common">Western flower thrips</name>
    <name type="synonym">Euthrips occidentalis</name>
    <dbReference type="NCBI Taxonomy" id="133901"/>
    <lineage>
        <taxon>Eukaryota</taxon>
        <taxon>Metazoa</taxon>
        <taxon>Ecdysozoa</taxon>
        <taxon>Arthropoda</taxon>
        <taxon>Hexapoda</taxon>
        <taxon>Insecta</taxon>
        <taxon>Pterygota</taxon>
        <taxon>Neoptera</taxon>
        <taxon>Paraneoptera</taxon>
        <taxon>Thysanoptera</taxon>
        <taxon>Terebrantia</taxon>
        <taxon>Thripoidea</taxon>
        <taxon>Thripidae</taxon>
        <taxon>Frankliniella</taxon>
    </lineage>
</organism>
<dbReference type="GO" id="GO:0016094">
    <property type="term" value="P:polyprenol biosynthetic process"/>
    <property type="evidence" value="ECO:0007669"/>
    <property type="project" value="TreeGrafter"/>
</dbReference>
<dbReference type="KEGG" id="foc:113204116"/>
<evidence type="ECO:0000256" key="4">
    <source>
        <dbReference type="ARBA" id="ARBA00047353"/>
    </source>
</evidence>
<protein>
    <recommendedName>
        <fullName evidence="2">ditrans,polycis-polyprenyl diphosphate synthase [(2E,6E)-farnesyldiphosphate specific]</fullName>
        <ecNumber evidence="2">2.5.1.87</ecNumber>
    </recommendedName>
</protein>
<dbReference type="GO" id="GO:1904423">
    <property type="term" value="C:dehydrodolichyl diphosphate synthase complex"/>
    <property type="evidence" value="ECO:0007669"/>
    <property type="project" value="TreeGrafter"/>
</dbReference>
<reference evidence="6" key="1">
    <citation type="submission" date="2025-08" db="UniProtKB">
        <authorList>
            <consortium name="RefSeq"/>
        </authorList>
    </citation>
    <scope>IDENTIFICATION</scope>
    <source>
        <tissue evidence="6">Whole organism</tissue>
    </source>
</reference>
<dbReference type="PANTHER" id="PTHR10291:SF43">
    <property type="entry name" value="DEHYDRODOLICHYL DIPHOSPHATE SYNTHASE COMPLEX SUBUNIT DHDDS"/>
    <property type="match status" value="1"/>
</dbReference>
<dbReference type="Pfam" id="PF01255">
    <property type="entry name" value="Prenyltransf"/>
    <property type="match status" value="1"/>
</dbReference>